<dbReference type="GO" id="GO:0005576">
    <property type="term" value="C:extracellular region"/>
    <property type="evidence" value="ECO:0007669"/>
    <property type="project" value="UniProtKB-SubCell"/>
</dbReference>
<evidence type="ECO:0000313" key="11">
    <source>
        <dbReference type="Proteomes" id="UP001233999"/>
    </source>
</evidence>
<keyword evidence="2" id="KW-0964">Secreted</keyword>
<keyword evidence="5 7" id="KW-0720">Serine protease</keyword>
<dbReference type="FunFam" id="2.40.10.10:FF:000015">
    <property type="entry name" value="Atrial natriuretic peptide-converting enzyme"/>
    <property type="match status" value="1"/>
</dbReference>
<evidence type="ECO:0000256" key="7">
    <source>
        <dbReference type="RuleBase" id="RU363034"/>
    </source>
</evidence>
<gene>
    <name evidence="10" type="ORF">L9F63_009761</name>
</gene>
<dbReference type="SUPFAM" id="SSF50494">
    <property type="entry name" value="Trypsin-like serine proteases"/>
    <property type="match status" value="1"/>
</dbReference>
<comment type="caution">
    <text evidence="10">The sequence shown here is derived from an EMBL/GenBank/DDBJ whole genome shotgun (WGS) entry which is preliminary data.</text>
</comment>
<reference evidence="10" key="2">
    <citation type="submission" date="2023-05" db="EMBL/GenBank/DDBJ databases">
        <authorList>
            <person name="Fouks B."/>
        </authorList>
    </citation>
    <scope>NUCLEOTIDE SEQUENCE</scope>
    <source>
        <strain evidence="10">Stay&amp;Tobe</strain>
        <tissue evidence="10">Testes</tissue>
    </source>
</reference>
<dbReference type="Proteomes" id="UP001233999">
    <property type="component" value="Unassembled WGS sequence"/>
</dbReference>
<evidence type="ECO:0000256" key="1">
    <source>
        <dbReference type="ARBA" id="ARBA00004613"/>
    </source>
</evidence>
<protein>
    <recommendedName>
        <fullName evidence="9">Peptidase S1 domain-containing protein</fullName>
    </recommendedName>
</protein>
<dbReference type="SMART" id="SM00020">
    <property type="entry name" value="Tryp_SPc"/>
    <property type="match status" value="1"/>
</dbReference>
<evidence type="ECO:0000256" key="8">
    <source>
        <dbReference type="SAM" id="MobiDB-lite"/>
    </source>
</evidence>
<evidence type="ECO:0000256" key="3">
    <source>
        <dbReference type="ARBA" id="ARBA00022670"/>
    </source>
</evidence>
<dbReference type="InterPro" id="IPR033116">
    <property type="entry name" value="TRYPSIN_SER"/>
</dbReference>
<feature type="compositionally biased region" description="Pro residues" evidence="8">
    <location>
        <begin position="86"/>
        <end position="99"/>
    </location>
</feature>
<feature type="non-terminal residue" evidence="10">
    <location>
        <position position="1"/>
    </location>
</feature>
<keyword evidence="3 7" id="KW-0645">Protease</keyword>
<dbReference type="GO" id="GO:0004252">
    <property type="term" value="F:serine-type endopeptidase activity"/>
    <property type="evidence" value="ECO:0007669"/>
    <property type="project" value="InterPro"/>
</dbReference>
<dbReference type="PANTHER" id="PTHR24252:SF7">
    <property type="entry name" value="HYALIN"/>
    <property type="match status" value="1"/>
</dbReference>
<keyword evidence="6" id="KW-1015">Disulfide bond</keyword>
<comment type="subcellular location">
    <subcellularLocation>
        <location evidence="1">Secreted</location>
    </subcellularLocation>
</comment>
<name>A0AAD8ALL9_DIPPU</name>
<keyword evidence="11" id="KW-1185">Reference proteome</keyword>
<accession>A0AAD8ALL9</accession>
<organism evidence="10 11">
    <name type="scientific">Diploptera punctata</name>
    <name type="common">Pacific beetle cockroach</name>
    <dbReference type="NCBI Taxonomy" id="6984"/>
    <lineage>
        <taxon>Eukaryota</taxon>
        <taxon>Metazoa</taxon>
        <taxon>Ecdysozoa</taxon>
        <taxon>Arthropoda</taxon>
        <taxon>Hexapoda</taxon>
        <taxon>Insecta</taxon>
        <taxon>Pterygota</taxon>
        <taxon>Neoptera</taxon>
        <taxon>Polyneoptera</taxon>
        <taxon>Dictyoptera</taxon>
        <taxon>Blattodea</taxon>
        <taxon>Blaberoidea</taxon>
        <taxon>Blaberidae</taxon>
        <taxon>Diplopterinae</taxon>
        <taxon>Diploptera</taxon>
    </lineage>
</organism>
<dbReference type="InterPro" id="IPR009003">
    <property type="entry name" value="Peptidase_S1_PA"/>
</dbReference>
<proteinExistence type="predicted"/>
<evidence type="ECO:0000256" key="5">
    <source>
        <dbReference type="ARBA" id="ARBA00022825"/>
    </source>
</evidence>
<dbReference type="Gene3D" id="2.40.10.10">
    <property type="entry name" value="Trypsin-like serine proteases"/>
    <property type="match status" value="1"/>
</dbReference>
<dbReference type="PROSITE" id="PS50240">
    <property type="entry name" value="TRYPSIN_DOM"/>
    <property type="match status" value="1"/>
</dbReference>
<dbReference type="GO" id="GO:0006508">
    <property type="term" value="P:proteolysis"/>
    <property type="evidence" value="ECO:0007669"/>
    <property type="project" value="UniProtKB-KW"/>
</dbReference>
<feature type="compositionally biased region" description="Polar residues" evidence="8">
    <location>
        <begin position="105"/>
        <end position="127"/>
    </location>
</feature>
<dbReference type="Pfam" id="PF00089">
    <property type="entry name" value="Trypsin"/>
    <property type="match status" value="1"/>
</dbReference>
<reference evidence="10" key="1">
    <citation type="journal article" date="2023" name="IScience">
        <title>Live-bearing cockroach genome reveals convergent evolutionary mechanisms linked to viviparity in insects and beyond.</title>
        <authorList>
            <person name="Fouks B."/>
            <person name="Harrison M.C."/>
            <person name="Mikhailova A.A."/>
            <person name="Marchal E."/>
            <person name="English S."/>
            <person name="Carruthers M."/>
            <person name="Jennings E.C."/>
            <person name="Chiamaka E.L."/>
            <person name="Frigard R.A."/>
            <person name="Pippel M."/>
            <person name="Attardo G.M."/>
            <person name="Benoit J.B."/>
            <person name="Bornberg-Bauer E."/>
            <person name="Tobe S.S."/>
        </authorList>
    </citation>
    <scope>NUCLEOTIDE SEQUENCE</scope>
    <source>
        <strain evidence="10">Stay&amp;Tobe</strain>
    </source>
</reference>
<evidence type="ECO:0000313" key="10">
    <source>
        <dbReference type="EMBL" id="KAJ9599933.1"/>
    </source>
</evidence>
<feature type="domain" description="Peptidase S1" evidence="9">
    <location>
        <begin position="213"/>
        <end position="458"/>
    </location>
</feature>
<dbReference type="EMBL" id="JASPKZ010000463">
    <property type="protein sequence ID" value="KAJ9599933.1"/>
    <property type="molecule type" value="Genomic_DNA"/>
</dbReference>
<dbReference type="PROSITE" id="PS00134">
    <property type="entry name" value="TRYPSIN_HIS"/>
    <property type="match status" value="1"/>
</dbReference>
<evidence type="ECO:0000259" key="9">
    <source>
        <dbReference type="PROSITE" id="PS50240"/>
    </source>
</evidence>
<evidence type="ECO:0000256" key="4">
    <source>
        <dbReference type="ARBA" id="ARBA00022801"/>
    </source>
</evidence>
<feature type="region of interest" description="Disordered" evidence="8">
    <location>
        <begin position="86"/>
        <end position="169"/>
    </location>
</feature>
<dbReference type="CDD" id="cd00190">
    <property type="entry name" value="Tryp_SPc"/>
    <property type="match status" value="1"/>
</dbReference>
<evidence type="ECO:0000256" key="2">
    <source>
        <dbReference type="ARBA" id="ARBA00022525"/>
    </source>
</evidence>
<dbReference type="InterPro" id="IPR043504">
    <property type="entry name" value="Peptidase_S1_PA_chymotrypsin"/>
</dbReference>
<dbReference type="AlphaFoldDB" id="A0AAD8ALL9"/>
<dbReference type="InterPro" id="IPR018114">
    <property type="entry name" value="TRYPSIN_HIS"/>
</dbReference>
<feature type="compositionally biased region" description="Pro residues" evidence="8">
    <location>
        <begin position="146"/>
        <end position="155"/>
    </location>
</feature>
<evidence type="ECO:0000256" key="6">
    <source>
        <dbReference type="ARBA" id="ARBA00023157"/>
    </source>
</evidence>
<dbReference type="InterPro" id="IPR001254">
    <property type="entry name" value="Trypsin_dom"/>
</dbReference>
<dbReference type="PANTHER" id="PTHR24252">
    <property type="entry name" value="ACROSIN-RELATED"/>
    <property type="match status" value="1"/>
</dbReference>
<sequence>DVCMTKNGVIGTCQVPGDCTELGEGSNSCNMDFGLPVVCCTDVHRYPRQSEPWWLAERPFAEDKSTPISKRPGNDGPWWFQEKPFNPPDVLPPTIPPATPATRPQNTHTTNGKRISETNTSTPTSKRPSNDGPWWFQEKTFHQPDVLPPTIPPATPATRPQNTHTTHEKKISEIKCEEYSKLTVNQVSALLLVPNPDLITIDVPKCDSSLELIVGGKEASPKEFPHMAALGFMENGDLQFRCGGSLISEYYVLTAAHCAPKKEPPIIARLGDLNLKHEGDGAQPVNYIIVDIIRHPDYKPPAKYNDIALLKLDRKVKFNDYIRPACLYTKNHFEVSKTVATGWGQIDFAERLSDTLLKVVISIISNRKCNELYELDSPTRELANGIQESMMCAGELSGGKDTCQGDSGGPIQIGSSNNECVYNIIGVTSFGKFCAAKNAPSVYTRVSYFVPWIESIVWPDS</sequence>
<dbReference type="InterPro" id="IPR001314">
    <property type="entry name" value="Peptidase_S1A"/>
</dbReference>
<dbReference type="PRINTS" id="PR00722">
    <property type="entry name" value="CHYMOTRYPSIN"/>
</dbReference>
<keyword evidence="4 7" id="KW-0378">Hydrolase</keyword>
<dbReference type="PROSITE" id="PS00135">
    <property type="entry name" value="TRYPSIN_SER"/>
    <property type="match status" value="1"/>
</dbReference>